<accession>A0A5B7DQ92</accession>
<evidence type="ECO:0000313" key="3">
    <source>
        <dbReference type="Proteomes" id="UP000324222"/>
    </source>
</evidence>
<dbReference type="EMBL" id="VSRR010001170">
    <property type="protein sequence ID" value="MPC23133.1"/>
    <property type="molecule type" value="Genomic_DNA"/>
</dbReference>
<dbReference type="Proteomes" id="UP000324222">
    <property type="component" value="Unassembled WGS sequence"/>
</dbReference>
<name>A0A5B7DQ92_PORTR</name>
<dbReference type="PROSITE" id="PS51257">
    <property type="entry name" value="PROKAR_LIPOPROTEIN"/>
    <property type="match status" value="1"/>
</dbReference>
<protein>
    <submittedName>
        <fullName evidence="2">Uncharacterized protein</fullName>
    </submittedName>
</protein>
<proteinExistence type="predicted"/>
<evidence type="ECO:0000313" key="2">
    <source>
        <dbReference type="EMBL" id="MPC23133.1"/>
    </source>
</evidence>
<gene>
    <name evidence="2" type="ORF">E2C01_016172</name>
</gene>
<evidence type="ECO:0000256" key="1">
    <source>
        <dbReference type="SAM" id="MobiDB-lite"/>
    </source>
</evidence>
<feature type="region of interest" description="Disordered" evidence="1">
    <location>
        <begin position="46"/>
        <end position="74"/>
    </location>
</feature>
<keyword evidence="3" id="KW-1185">Reference proteome</keyword>
<reference evidence="2 3" key="1">
    <citation type="submission" date="2019-05" db="EMBL/GenBank/DDBJ databases">
        <title>Another draft genome of Portunus trituberculatus and its Hox gene families provides insights of decapod evolution.</title>
        <authorList>
            <person name="Jeong J.-H."/>
            <person name="Song I."/>
            <person name="Kim S."/>
            <person name="Choi T."/>
            <person name="Kim D."/>
            <person name="Ryu S."/>
            <person name="Kim W."/>
        </authorList>
    </citation>
    <scope>NUCLEOTIDE SEQUENCE [LARGE SCALE GENOMIC DNA]</scope>
    <source>
        <tissue evidence="2">Muscle</tissue>
    </source>
</reference>
<organism evidence="2 3">
    <name type="scientific">Portunus trituberculatus</name>
    <name type="common">Swimming crab</name>
    <name type="synonym">Neptunus trituberculatus</name>
    <dbReference type="NCBI Taxonomy" id="210409"/>
    <lineage>
        <taxon>Eukaryota</taxon>
        <taxon>Metazoa</taxon>
        <taxon>Ecdysozoa</taxon>
        <taxon>Arthropoda</taxon>
        <taxon>Crustacea</taxon>
        <taxon>Multicrustacea</taxon>
        <taxon>Malacostraca</taxon>
        <taxon>Eumalacostraca</taxon>
        <taxon>Eucarida</taxon>
        <taxon>Decapoda</taxon>
        <taxon>Pleocyemata</taxon>
        <taxon>Brachyura</taxon>
        <taxon>Eubrachyura</taxon>
        <taxon>Portunoidea</taxon>
        <taxon>Portunidae</taxon>
        <taxon>Portuninae</taxon>
        <taxon>Portunus</taxon>
    </lineage>
</organism>
<sequence>MPIERQDLCARSYTPPFNNPCIPLLVQACPLVYWWRPTAGGAGNGRWRPKHVGGAAGSVSSPQGKEGGEPRCHEPRFTSGTLRGQCLSPSCSHARVRGVMCMSKSVSVSGVHVCVCTRGGTLPRPLINFLAN</sequence>
<comment type="caution">
    <text evidence="2">The sequence shown here is derived from an EMBL/GenBank/DDBJ whole genome shotgun (WGS) entry which is preliminary data.</text>
</comment>
<dbReference type="AlphaFoldDB" id="A0A5B7DQ92"/>